<keyword evidence="8" id="KW-1185">Reference proteome</keyword>
<name>A0A7J7CFF8_TRIWF</name>
<dbReference type="InterPro" id="IPR013083">
    <property type="entry name" value="Znf_RING/FYVE/PHD"/>
</dbReference>
<dbReference type="Pfam" id="PF04564">
    <property type="entry name" value="U-box"/>
    <property type="match status" value="1"/>
</dbReference>
<dbReference type="EMBL" id="JAAARO010000017">
    <property type="protein sequence ID" value="KAF5732812.1"/>
    <property type="molecule type" value="Genomic_DNA"/>
</dbReference>
<dbReference type="InterPro" id="IPR011989">
    <property type="entry name" value="ARM-like"/>
</dbReference>
<dbReference type="PROSITE" id="PS51698">
    <property type="entry name" value="U_BOX"/>
    <property type="match status" value="1"/>
</dbReference>
<comment type="caution">
    <text evidence="7">The sequence shown here is derived from an EMBL/GenBank/DDBJ whole genome shotgun (WGS) entry which is preliminary data.</text>
</comment>
<dbReference type="GO" id="GO:0061630">
    <property type="term" value="F:ubiquitin protein ligase activity"/>
    <property type="evidence" value="ECO:0007669"/>
    <property type="project" value="UniProtKB-UniRule"/>
</dbReference>
<dbReference type="InterPro" id="IPR045210">
    <property type="entry name" value="RING-Ubox_PUB"/>
</dbReference>
<dbReference type="EC" id="2.3.2.27" evidence="5"/>
<dbReference type="SMART" id="SM00504">
    <property type="entry name" value="Ubox"/>
    <property type="match status" value="1"/>
</dbReference>
<gene>
    <name evidence="7" type="ORF">HS088_TW17G00345</name>
</gene>
<keyword evidence="3 5" id="KW-0808">Transferase</keyword>
<dbReference type="InterPro" id="IPR003613">
    <property type="entry name" value="Ubox_domain"/>
</dbReference>
<protein>
    <recommendedName>
        <fullName evidence="5 6">U-box domain-containing protein</fullName>
        <ecNumber evidence="5">2.3.2.27</ecNumber>
    </recommendedName>
    <alternativeName>
        <fullName evidence="5">RING-type E3 ubiquitin transferase PUB</fullName>
    </alternativeName>
</protein>
<dbReference type="CDD" id="cd16664">
    <property type="entry name" value="RING-Ubox_PUB"/>
    <property type="match status" value="1"/>
</dbReference>
<dbReference type="InterPro" id="IPR045185">
    <property type="entry name" value="PUB22/23/24-like"/>
</dbReference>
<evidence type="ECO:0000259" key="6">
    <source>
        <dbReference type="PROSITE" id="PS51698"/>
    </source>
</evidence>
<dbReference type="InterPro" id="IPR058678">
    <property type="entry name" value="ARM_PUB"/>
</dbReference>
<reference evidence="7 8" key="1">
    <citation type="journal article" date="2020" name="Nat. Commun.">
        <title>Genome of Tripterygium wilfordii and identification of cytochrome P450 involved in triptolide biosynthesis.</title>
        <authorList>
            <person name="Tu L."/>
            <person name="Su P."/>
            <person name="Zhang Z."/>
            <person name="Gao L."/>
            <person name="Wang J."/>
            <person name="Hu T."/>
            <person name="Zhou J."/>
            <person name="Zhang Y."/>
            <person name="Zhao Y."/>
            <person name="Liu Y."/>
            <person name="Song Y."/>
            <person name="Tong Y."/>
            <person name="Lu Y."/>
            <person name="Yang J."/>
            <person name="Xu C."/>
            <person name="Jia M."/>
            <person name="Peters R.J."/>
            <person name="Huang L."/>
            <person name="Gao W."/>
        </authorList>
    </citation>
    <scope>NUCLEOTIDE SEQUENCE [LARGE SCALE GENOMIC DNA]</scope>
    <source>
        <strain evidence="8">cv. XIE 37</strain>
        <tissue evidence="7">Leaf</tissue>
    </source>
</reference>
<dbReference type="PANTHER" id="PTHR22849:SF23">
    <property type="entry name" value="U-BOX DOMAIN-CONTAINING PROTEIN"/>
    <property type="match status" value="1"/>
</dbReference>
<dbReference type="OrthoDB" id="10064100at2759"/>
<proteinExistence type="predicted"/>
<evidence type="ECO:0000256" key="3">
    <source>
        <dbReference type="ARBA" id="ARBA00022679"/>
    </source>
</evidence>
<dbReference type="Proteomes" id="UP000593562">
    <property type="component" value="Unassembled WGS sequence"/>
</dbReference>
<dbReference type="SUPFAM" id="SSF48371">
    <property type="entry name" value="ARM repeat"/>
    <property type="match status" value="1"/>
</dbReference>
<dbReference type="InterPro" id="IPR016024">
    <property type="entry name" value="ARM-type_fold"/>
</dbReference>
<evidence type="ECO:0000256" key="4">
    <source>
        <dbReference type="ARBA" id="ARBA00022786"/>
    </source>
</evidence>
<evidence type="ECO:0000313" key="7">
    <source>
        <dbReference type="EMBL" id="KAF5732812.1"/>
    </source>
</evidence>
<comment type="pathway">
    <text evidence="2 5">Protein modification; protein ubiquitination.</text>
</comment>
<dbReference type="Gene3D" id="3.30.40.10">
    <property type="entry name" value="Zinc/RING finger domain, C3HC4 (zinc finger)"/>
    <property type="match status" value="1"/>
</dbReference>
<sequence>MEVDYPEDFRCPISKEVMKDPVTVSTGLTYERKNIEKWFFNYKKSTCPATMQCLHSFDLTPNHTLKRLIQNWQINNNKTNPDSQSCSSSPQPSINHDEMVSLLRAIESSPFKVTPLKKLRSVLGDWSSTLTIMDFIGSGGIEVLVKIVIQVLVDFDGFRACEEALGILHRLPLQSEEDKMFDQLSKPECIKAVTLMLQRGSADARLYAIAIFQKLAKANLISNWLLKDQGIDFFKSLLELVSDEICSKASSCALEVLIEILGSSKKSRLKAIEAGAICLLLELLLDSNRFKCEKILLLIKLLCEIAEGRLALVEHGLGIAAVTKKLLHVSNAATKLAVKILWLICNFNPTEKVVEEMMICGSVKNLLALMHIDGRSSTKGRVMKMFKLHGNSWKRYPCFPVELNEYLGLEK</sequence>
<dbReference type="AlphaFoldDB" id="A0A7J7CFF8"/>
<feature type="domain" description="U-box" evidence="6">
    <location>
        <begin position="4"/>
        <end position="79"/>
    </location>
</feature>
<evidence type="ECO:0000256" key="1">
    <source>
        <dbReference type="ARBA" id="ARBA00000900"/>
    </source>
</evidence>
<dbReference type="SUPFAM" id="SSF57850">
    <property type="entry name" value="RING/U-box"/>
    <property type="match status" value="1"/>
</dbReference>
<dbReference type="Pfam" id="PF25598">
    <property type="entry name" value="ARM_PUB"/>
    <property type="match status" value="1"/>
</dbReference>
<dbReference type="GO" id="GO:0016567">
    <property type="term" value="P:protein ubiquitination"/>
    <property type="evidence" value="ECO:0007669"/>
    <property type="project" value="UniProtKB-UniRule"/>
</dbReference>
<evidence type="ECO:0000256" key="2">
    <source>
        <dbReference type="ARBA" id="ARBA00004906"/>
    </source>
</evidence>
<evidence type="ECO:0000256" key="5">
    <source>
        <dbReference type="RuleBase" id="RU369093"/>
    </source>
</evidence>
<dbReference type="UniPathway" id="UPA00143"/>
<comment type="catalytic activity">
    <reaction evidence="1 5">
        <text>S-ubiquitinyl-[E2 ubiquitin-conjugating enzyme]-L-cysteine + [acceptor protein]-L-lysine = [E2 ubiquitin-conjugating enzyme]-L-cysteine + N(6)-ubiquitinyl-[acceptor protein]-L-lysine.</text>
        <dbReference type="EC" id="2.3.2.27"/>
    </reaction>
</comment>
<keyword evidence="4 5" id="KW-0833">Ubl conjugation pathway</keyword>
<accession>A0A7J7CFF8</accession>
<dbReference type="PANTHER" id="PTHR22849">
    <property type="entry name" value="WDSAM1 PROTEIN"/>
    <property type="match status" value="1"/>
</dbReference>
<comment type="function">
    <text evidence="5">Functions as an E3 ubiquitin ligase.</text>
</comment>
<evidence type="ECO:0000313" key="8">
    <source>
        <dbReference type="Proteomes" id="UP000593562"/>
    </source>
</evidence>
<dbReference type="InParanoid" id="A0A7J7CFF8"/>
<dbReference type="Gene3D" id="1.25.10.10">
    <property type="entry name" value="Leucine-rich Repeat Variant"/>
    <property type="match status" value="1"/>
</dbReference>
<organism evidence="7 8">
    <name type="scientific">Tripterygium wilfordii</name>
    <name type="common">Thunder God vine</name>
    <dbReference type="NCBI Taxonomy" id="458696"/>
    <lineage>
        <taxon>Eukaryota</taxon>
        <taxon>Viridiplantae</taxon>
        <taxon>Streptophyta</taxon>
        <taxon>Embryophyta</taxon>
        <taxon>Tracheophyta</taxon>
        <taxon>Spermatophyta</taxon>
        <taxon>Magnoliopsida</taxon>
        <taxon>eudicotyledons</taxon>
        <taxon>Gunneridae</taxon>
        <taxon>Pentapetalae</taxon>
        <taxon>rosids</taxon>
        <taxon>fabids</taxon>
        <taxon>Celastrales</taxon>
        <taxon>Celastraceae</taxon>
        <taxon>Tripterygium</taxon>
    </lineage>
</organism>